<dbReference type="PANTHER" id="PTHR12537">
    <property type="entry name" value="RNA BINDING PROTEIN PUMILIO-RELATED"/>
    <property type="match status" value="1"/>
</dbReference>
<evidence type="ECO:0000256" key="1">
    <source>
        <dbReference type="ARBA" id="ARBA00004496"/>
    </source>
</evidence>
<dbReference type="Proteomes" id="UP001203297">
    <property type="component" value="Unassembled WGS sequence"/>
</dbReference>
<gene>
    <name evidence="9" type="ORF">B0F90DRAFT_1808229</name>
</gene>
<reference evidence="9" key="1">
    <citation type="journal article" date="2022" name="New Phytol.">
        <title>Evolutionary transition to the ectomycorrhizal habit in the genomes of a hyperdiverse lineage of mushroom-forming fungi.</title>
        <authorList>
            <person name="Looney B."/>
            <person name="Miyauchi S."/>
            <person name="Morin E."/>
            <person name="Drula E."/>
            <person name="Courty P.E."/>
            <person name="Kohler A."/>
            <person name="Kuo A."/>
            <person name="LaButti K."/>
            <person name="Pangilinan J."/>
            <person name="Lipzen A."/>
            <person name="Riley R."/>
            <person name="Andreopoulos W."/>
            <person name="He G."/>
            <person name="Johnson J."/>
            <person name="Nolan M."/>
            <person name="Tritt A."/>
            <person name="Barry K.W."/>
            <person name="Grigoriev I.V."/>
            <person name="Nagy L.G."/>
            <person name="Hibbett D."/>
            <person name="Henrissat B."/>
            <person name="Matheny P.B."/>
            <person name="Labbe J."/>
            <person name="Martin F.M."/>
        </authorList>
    </citation>
    <scope>NUCLEOTIDE SEQUENCE</scope>
    <source>
        <strain evidence="9">BPL690</strain>
    </source>
</reference>
<dbReference type="Gene3D" id="1.25.10.10">
    <property type="entry name" value="Leucine-rich Repeat Variant"/>
    <property type="match status" value="1"/>
</dbReference>
<comment type="similarity">
    <text evidence="5">Belongs to the PUF3 family.</text>
</comment>
<dbReference type="GO" id="GO:0003730">
    <property type="term" value="F:mRNA 3'-UTR binding"/>
    <property type="evidence" value="ECO:0007669"/>
    <property type="project" value="TreeGrafter"/>
</dbReference>
<keyword evidence="4" id="KW-0694">RNA-binding</keyword>
<dbReference type="InterPro" id="IPR033133">
    <property type="entry name" value="PUM-HD"/>
</dbReference>
<dbReference type="Pfam" id="PF00806">
    <property type="entry name" value="PUF"/>
    <property type="match status" value="8"/>
</dbReference>
<protein>
    <recommendedName>
        <fullName evidence="6">Pumilio homology domain family member 3</fullName>
    </recommendedName>
</protein>
<feature type="repeat" description="Pumilio" evidence="7">
    <location>
        <begin position="325"/>
        <end position="360"/>
    </location>
</feature>
<dbReference type="InterPro" id="IPR033712">
    <property type="entry name" value="Pumilio_RNA-bd"/>
</dbReference>
<comment type="caution">
    <text evidence="9">The sequence shown here is derived from an EMBL/GenBank/DDBJ whole genome shotgun (WGS) entry which is preliminary data.</text>
</comment>
<dbReference type="PROSITE" id="PS50303">
    <property type="entry name" value="PUM_HD"/>
    <property type="match status" value="1"/>
</dbReference>
<evidence type="ECO:0000256" key="4">
    <source>
        <dbReference type="ARBA" id="ARBA00022884"/>
    </source>
</evidence>
<feature type="repeat" description="Pumilio" evidence="7">
    <location>
        <begin position="181"/>
        <end position="217"/>
    </location>
</feature>
<evidence type="ECO:0000256" key="3">
    <source>
        <dbReference type="ARBA" id="ARBA00022737"/>
    </source>
</evidence>
<keyword evidence="3" id="KW-0677">Repeat</keyword>
<keyword evidence="2" id="KW-0963">Cytoplasm</keyword>
<keyword evidence="10" id="KW-1185">Reference proteome</keyword>
<feature type="domain" description="PUM-HD" evidence="8">
    <location>
        <begin position="125"/>
        <end position="465"/>
    </location>
</feature>
<dbReference type="InterPro" id="IPR016024">
    <property type="entry name" value="ARM-type_fold"/>
</dbReference>
<dbReference type="CDD" id="cd07920">
    <property type="entry name" value="Pumilio"/>
    <property type="match status" value="1"/>
</dbReference>
<evidence type="ECO:0000256" key="7">
    <source>
        <dbReference type="PROSITE-ProRule" id="PRU00317"/>
    </source>
</evidence>
<evidence type="ECO:0000256" key="6">
    <source>
        <dbReference type="ARBA" id="ARBA00081811"/>
    </source>
</evidence>
<organism evidence="9 10">
    <name type="scientific">Multifurca ochricompacta</name>
    <dbReference type="NCBI Taxonomy" id="376703"/>
    <lineage>
        <taxon>Eukaryota</taxon>
        <taxon>Fungi</taxon>
        <taxon>Dikarya</taxon>
        <taxon>Basidiomycota</taxon>
        <taxon>Agaricomycotina</taxon>
        <taxon>Agaricomycetes</taxon>
        <taxon>Russulales</taxon>
        <taxon>Russulaceae</taxon>
        <taxon>Multifurca</taxon>
    </lineage>
</organism>
<feature type="repeat" description="Pumilio" evidence="7">
    <location>
        <begin position="361"/>
        <end position="396"/>
    </location>
</feature>
<dbReference type="InterPro" id="IPR001313">
    <property type="entry name" value="Pumilio_RNA-bd_rpt"/>
</dbReference>
<evidence type="ECO:0000256" key="2">
    <source>
        <dbReference type="ARBA" id="ARBA00022490"/>
    </source>
</evidence>
<name>A0AAD4MA19_9AGAM</name>
<dbReference type="InterPro" id="IPR011989">
    <property type="entry name" value="ARM-like"/>
</dbReference>
<evidence type="ECO:0000313" key="10">
    <source>
        <dbReference type="Proteomes" id="UP001203297"/>
    </source>
</evidence>
<sequence length="466" mass="52922">MFYDYAGPPRPPGSQFYYPSQHTLYHAGHSPLLSPHITVHVPPIVGDHKRELQAGYGSIRSSPSPHQYAGSPHLYATHIEYGAPHPGIHPGTSGAVYASLGPHAMHFYNHGTQFTRRRDSDTIALRSPILEEFRTNRSRKWELCDIYGQIVEFSGDQHGSRFIQQKIETASSEEKQMIFDEIVPDNTLQLVQDVFGNYVIQKLFEHGTQVHKTMLASAIEPHIAQLSVQMYACRVVQKAIEYILPEQQIAIVKELEPHVLKCVKDANGNHVVQKLIERVPADRLSFISAFKGSVFELSTHPYGCRVLQRCFEHLGEEQTRPLMDELHKYIINLMQDQFGNYVVQYVLEYGKQHDRALVIAKLRGQMLHMSRHKFASNVCEKALLTADVESRRALIQEMMTSKQDGVSPVATMMKDQYANYVLQRAVSVADQEQKRELTSRIKPQLVSMRRYLVPIANTCSPVSAHA</sequence>
<comment type="subcellular location">
    <subcellularLocation>
        <location evidence="1">Cytoplasm</location>
    </subcellularLocation>
</comment>
<dbReference type="GO" id="GO:0005737">
    <property type="term" value="C:cytoplasm"/>
    <property type="evidence" value="ECO:0007669"/>
    <property type="project" value="UniProtKB-SubCell"/>
</dbReference>
<dbReference type="FunFam" id="1.25.10.10:FF:000004">
    <property type="entry name" value="Pumilio homolog 1 isoform 2"/>
    <property type="match status" value="1"/>
</dbReference>
<dbReference type="EMBL" id="WTXG01000003">
    <property type="protein sequence ID" value="KAI0306557.1"/>
    <property type="molecule type" value="Genomic_DNA"/>
</dbReference>
<dbReference type="PANTHER" id="PTHR12537:SF12">
    <property type="entry name" value="MATERNAL PROTEIN PUMILIO"/>
    <property type="match status" value="1"/>
</dbReference>
<feature type="repeat" description="Pumilio" evidence="7">
    <location>
        <begin position="397"/>
        <end position="439"/>
    </location>
</feature>
<dbReference type="SMART" id="SM00025">
    <property type="entry name" value="Pumilio"/>
    <property type="match status" value="8"/>
</dbReference>
<feature type="repeat" description="Pumilio" evidence="7">
    <location>
        <begin position="145"/>
        <end position="180"/>
    </location>
</feature>
<feature type="repeat" description="Pumilio" evidence="7">
    <location>
        <begin position="289"/>
        <end position="324"/>
    </location>
</feature>
<evidence type="ECO:0000256" key="5">
    <source>
        <dbReference type="ARBA" id="ARBA00060736"/>
    </source>
</evidence>
<proteinExistence type="inferred from homology"/>
<dbReference type="GO" id="GO:0000288">
    <property type="term" value="P:nuclear-transcribed mRNA catabolic process, deadenylation-dependent decay"/>
    <property type="evidence" value="ECO:0007669"/>
    <property type="project" value="TreeGrafter"/>
</dbReference>
<evidence type="ECO:0000259" key="8">
    <source>
        <dbReference type="PROSITE" id="PS50303"/>
    </source>
</evidence>
<dbReference type="SUPFAM" id="SSF48371">
    <property type="entry name" value="ARM repeat"/>
    <property type="match status" value="1"/>
</dbReference>
<evidence type="ECO:0000313" key="9">
    <source>
        <dbReference type="EMBL" id="KAI0306557.1"/>
    </source>
</evidence>
<accession>A0AAD4MA19</accession>
<feature type="repeat" description="Pumilio" evidence="7">
    <location>
        <begin position="218"/>
        <end position="253"/>
    </location>
</feature>
<dbReference type="AlphaFoldDB" id="A0AAD4MA19"/>
<dbReference type="PROSITE" id="PS50302">
    <property type="entry name" value="PUM"/>
    <property type="match status" value="7"/>
</dbReference>